<reference evidence="12" key="1">
    <citation type="submission" date="2007-07" db="EMBL/GenBank/DDBJ databases">
        <title>PCAP assembly of the Caenorhabditis remanei genome.</title>
        <authorList>
            <consortium name="The Caenorhabditis remanei Sequencing Consortium"/>
            <person name="Wilson R.K."/>
        </authorList>
    </citation>
    <scope>NUCLEOTIDE SEQUENCE [LARGE SCALE GENOMIC DNA]</scope>
    <source>
        <strain evidence="12">PB4641</strain>
    </source>
</reference>
<dbReference type="SUPFAM" id="SSF100879">
    <property type="entry name" value="Lesion bypass DNA polymerase (Y-family), little finger domain"/>
    <property type="match status" value="1"/>
</dbReference>
<dbReference type="GO" id="GO:0009792">
    <property type="term" value="P:embryo development ending in birth or egg hatching"/>
    <property type="evidence" value="ECO:0007669"/>
    <property type="project" value="EnsemblMetazoa"/>
</dbReference>
<dbReference type="InterPro" id="IPR043502">
    <property type="entry name" value="DNA/RNA_pol_sf"/>
</dbReference>
<evidence type="ECO:0000256" key="8">
    <source>
        <dbReference type="ARBA" id="ARBA00023242"/>
    </source>
</evidence>
<dbReference type="InParanoid" id="E3MNP8"/>
<dbReference type="Pfam" id="PF11799">
    <property type="entry name" value="IMS_C"/>
    <property type="match status" value="1"/>
</dbReference>
<evidence type="ECO:0000256" key="10">
    <source>
        <dbReference type="SAM" id="MobiDB-lite"/>
    </source>
</evidence>
<evidence type="ECO:0000313" key="13">
    <source>
        <dbReference type="Proteomes" id="UP000008281"/>
    </source>
</evidence>
<dbReference type="Gene3D" id="3.30.70.270">
    <property type="match status" value="1"/>
</dbReference>
<dbReference type="Proteomes" id="UP000008281">
    <property type="component" value="Unassembled WGS sequence"/>
</dbReference>
<dbReference type="GO" id="GO:0006281">
    <property type="term" value="P:DNA repair"/>
    <property type="evidence" value="ECO:0007669"/>
    <property type="project" value="UniProtKB-KW"/>
</dbReference>
<dbReference type="PROSITE" id="PS50173">
    <property type="entry name" value="UMUC"/>
    <property type="match status" value="1"/>
</dbReference>
<keyword evidence="2" id="KW-0808">Transferase</keyword>
<keyword evidence="6" id="KW-0460">Magnesium</keyword>
<dbReference type="Gene3D" id="1.10.150.20">
    <property type="entry name" value="5' to 3' exonuclease, C-terminal subdomain"/>
    <property type="match status" value="1"/>
</dbReference>
<dbReference type="GO" id="GO:0003887">
    <property type="term" value="F:DNA-directed DNA polymerase activity"/>
    <property type="evidence" value="ECO:0007669"/>
    <property type="project" value="TreeGrafter"/>
</dbReference>
<dbReference type="OMA" id="VMWSAAK"/>
<dbReference type="GO" id="GO:0003684">
    <property type="term" value="F:damaged DNA binding"/>
    <property type="evidence" value="ECO:0007669"/>
    <property type="project" value="InterPro"/>
</dbReference>
<name>E3MNP8_CAERE</name>
<evidence type="ECO:0000256" key="7">
    <source>
        <dbReference type="ARBA" id="ARBA00023204"/>
    </source>
</evidence>
<evidence type="ECO:0000256" key="1">
    <source>
        <dbReference type="ARBA" id="ARBA00004123"/>
    </source>
</evidence>
<evidence type="ECO:0000259" key="11">
    <source>
        <dbReference type="PROSITE" id="PS50173"/>
    </source>
</evidence>
<dbReference type="GO" id="GO:0005657">
    <property type="term" value="C:replication fork"/>
    <property type="evidence" value="ECO:0007669"/>
    <property type="project" value="TreeGrafter"/>
</dbReference>
<keyword evidence="3" id="KW-0548">Nucleotidyltransferase</keyword>
<proteinExistence type="predicted"/>
<dbReference type="GO" id="GO:0009314">
    <property type="term" value="P:response to radiation"/>
    <property type="evidence" value="ECO:0007669"/>
    <property type="project" value="TreeGrafter"/>
</dbReference>
<evidence type="ECO:0000256" key="2">
    <source>
        <dbReference type="ARBA" id="ARBA00022679"/>
    </source>
</evidence>
<dbReference type="GO" id="GO:1904290">
    <property type="term" value="P:negative regulation of mitotic DNA damage checkpoint"/>
    <property type="evidence" value="ECO:0007669"/>
    <property type="project" value="EnsemblMetazoa"/>
</dbReference>
<dbReference type="FunFam" id="3.30.70.270:FF:000150">
    <property type="entry name" value="DNA polymerase eta"/>
    <property type="match status" value="1"/>
</dbReference>
<evidence type="ECO:0000256" key="6">
    <source>
        <dbReference type="ARBA" id="ARBA00022842"/>
    </source>
</evidence>
<dbReference type="Pfam" id="PF21704">
    <property type="entry name" value="POLH-Rev1_HhH"/>
    <property type="match status" value="1"/>
</dbReference>
<dbReference type="InterPro" id="IPR052230">
    <property type="entry name" value="DNA_polymerase_eta"/>
</dbReference>
<evidence type="ECO:0000256" key="5">
    <source>
        <dbReference type="ARBA" id="ARBA00022763"/>
    </source>
</evidence>
<dbReference type="PANTHER" id="PTHR45873">
    <property type="entry name" value="DNA POLYMERASE ETA"/>
    <property type="match status" value="1"/>
</dbReference>
<gene>
    <name evidence="12" type="primary">Cre-polh-1</name>
    <name evidence="12" type="ORF">CRE_05907</name>
</gene>
<dbReference type="AlphaFoldDB" id="E3MNP8"/>
<keyword evidence="13" id="KW-1185">Reference proteome</keyword>
<keyword evidence="8" id="KW-0539">Nucleus</keyword>
<dbReference type="InterPro" id="IPR001126">
    <property type="entry name" value="UmuC"/>
</dbReference>
<dbReference type="GO" id="GO:0046872">
    <property type="term" value="F:metal ion binding"/>
    <property type="evidence" value="ECO:0007669"/>
    <property type="project" value="UniProtKB-KW"/>
</dbReference>
<dbReference type="InterPro" id="IPR036775">
    <property type="entry name" value="DNA_pol_Y-fam_lit_finger_sf"/>
</dbReference>
<evidence type="ECO:0000313" key="12">
    <source>
        <dbReference type="EMBL" id="EFP06103.1"/>
    </source>
</evidence>
<dbReference type="PANTHER" id="PTHR45873:SF1">
    <property type="entry name" value="DNA POLYMERASE ETA"/>
    <property type="match status" value="1"/>
</dbReference>
<protein>
    <recommendedName>
        <fullName evidence="9">DNA polymerase eta</fullName>
    </recommendedName>
</protein>
<dbReference type="SUPFAM" id="SSF56672">
    <property type="entry name" value="DNA/RNA polymerases"/>
    <property type="match status" value="1"/>
</dbReference>
<dbReference type="GO" id="GO:0042276">
    <property type="term" value="P:error-prone translesion synthesis"/>
    <property type="evidence" value="ECO:0007669"/>
    <property type="project" value="EnsemblMetazoa"/>
</dbReference>
<accession>E3MNP8</accession>
<evidence type="ECO:0000256" key="3">
    <source>
        <dbReference type="ARBA" id="ARBA00022695"/>
    </source>
</evidence>
<evidence type="ECO:0000256" key="9">
    <source>
        <dbReference type="ARBA" id="ARBA00044975"/>
    </source>
</evidence>
<keyword evidence="7" id="KW-0234">DNA repair</keyword>
<dbReference type="InterPro" id="IPR017961">
    <property type="entry name" value="DNA_pol_Y-fam_little_finger"/>
</dbReference>
<dbReference type="eggNOG" id="KOG2095">
    <property type="taxonomic scope" value="Eukaryota"/>
</dbReference>
<comment type="subcellular location">
    <subcellularLocation>
        <location evidence="1">Nucleus</location>
    </subcellularLocation>
</comment>
<feature type="region of interest" description="Disordered" evidence="10">
    <location>
        <begin position="568"/>
        <end position="602"/>
    </location>
</feature>
<dbReference type="EMBL" id="DS268460">
    <property type="protein sequence ID" value="EFP06103.1"/>
    <property type="molecule type" value="Genomic_DNA"/>
</dbReference>
<feature type="domain" description="UmuC" evidence="11">
    <location>
        <begin position="5"/>
        <end position="258"/>
    </location>
</feature>
<dbReference type="GO" id="GO:0035861">
    <property type="term" value="C:site of double-strand break"/>
    <property type="evidence" value="ECO:0007669"/>
    <property type="project" value="TreeGrafter"/>
</dbReference>
<sequence length="602" mass="68343">MRRVISLIDMDCFYAQVEQRDQPSLWGKPVIVVQHSRQGVEGGILAVSYEARPFGVKRGMTVSDAKQKCPQITICHVPIGEYADKADIQKYRDASAEVFRVLNNFDSSIIVEKASVDEAFLDLSAYTAQKLDEMRENGTLEEFVETALSQLPSTHLANGQDFAENDHLREQFLSEFIQNSTYSDENLLLLIAACTVETIRKRIRDETQFYCSAGVGNNKMMAKLVCARHKPRQQTLIPWKYVREILRLTPIGDVRGFGGKFGNRVQEMLNISLMGEILEIEWHLLIEAFPDQHEYLRAVAEGLDDEPVRPRRESSSIAVSKNFPGKSAIRTTREMRKWVEGLVKELAKRLVVDQVENKRTAENLVYSLLTEEGKPQKTLKIGSYLPNSLFELIWTAIRGLNRSNLAGNEDSPWTPPVLNISLSASRFQPGVPIQNRVITEWLGEKKRKKEARMNAVYDENDGREDVIIEEPPLPKPAPPPKSTRIVFDGSHECIVLDSESDEDVDPPPPSPPHRNPFFLNRQPEIEYIQVGGERISRQAFRHLPPDVKKQYEHRIALEEARLLKSKAEAKGSIGRKRAGSIKSPAQQPKKLKPLEAFFKKKN</sequence>
<dbReference type="OrthoDB" id="5723at2759"/>
<dbReference type="FunFam" id="3.40.1170.60:FF:000003">
    <property type="entry name" value="DNA polymerase eta"/>
    <property type="match status" value="1"/>
</dbReference>
<keyword evidence="5" id="KW-0227">DNA damage</keyword>
<dbReference type="Gene3D" id="3.40.1170.60">
    <property type="match status" value="1"/>
</dbReference>
<dbReference type="Gene3D" id="3.30.1490.100">
    <property type="entry name" value="DNA polymerase, Y-family, little finger domain"/>
    <property type="match status" value="1"/>
</dbReference>
<dbReference type="InterPro" id="IPR043128">
    <property type="entry name" value="Rev_trsase/Diguanyl_cyclase"/>
</dbReference>
<keyword evidence="4" id="KW-0479">Metal-binding</keyword>
<dbReference type="FunCoup" id="E3MNP8">
    <property type="interactions" value="2619"/>
</dbReference>
<evidence type="ECO:0000256" key="4">
    <source>
        <dbReference type="ARBA" id="ARBA00022723"/>
    </source>
</evidence>
<dbReference type="GO" id="GO:0005634">
    <property type="term" value="C:nucleus"/>
    <property type="evidence" value="ECO:0007669"/>
    <property type="project" value="UniProtKB-SubCell"/>
</dbReference>
<feature type="region of interest" description="Disordered" evidence="10">
    <location>
        <begin position="498"/>
        <end position="518"/>
    </location>
</feature>
<dbReference type="STRING" id="31234.E3MNP8"/>
<dbReference type="HOGENOM" id="CLU_012348_7_2_1"/>
<dbReference type="Pfam" id="PF00817">
    <property type="entry name" value="IMS"/>
    <property type="match status" value="1"/>
</dbReference>
<organism evidence="13">
    <name type="scientific">Caenorhabditis remanei</name>
    <name type="common">Caenorhabditis vulgaris</name>
    <dbReference type="NCBI Taxonomy" id="31234"/>
    <lineage>
        <taxon>Eukaryota</taxon>
        <taxon>Metazoa</taxon>
        <taxon>Ecdysozoa</taxon>
        <taxon>Nematoda</taxon>
        <taxon>Chromadorea</taxon>
        <taxon>Rhabditida</taxon>
        <taxon>Rhabditina</taxon>
        <taxon>Rhabditomorpha</taxon>
        <taxon>Rhabditoidea</taxon>
        <taxon>Rhabditidae</taxon>
        <taxon>Peloderinae</taxon>
        <taxon>Caenorhabditis</taxon>
    </lineage>
</organism>